<organism evidence="12 13">
    <name type="scientific">Hyphopichia burtonii NRRL Y-1933</name>
    <dbReference type="NCBI Taxonomy" id="984485"/>
    <lineage>
        <taxon>Eukaryota</taxon>
        <taxon>Fungi</taxon>
        <taxon>Dikarya</taxon>
        <taxon>Ascomycota</taxon>
        <taxon>Saccharomycotina</taxon>
        <taxon>Pichiomycetes</taxon>
        <taxon>Debaryomycetaceae</taxon>
        <taxon>Hyphopichia</taxon>
    </lineage>
</organism>
<dbReference type="PANTHER" id="PTHR24223">
    <property type="entry name" value="ATP-BINDING CASSETTE SUB-FAMILY C"/>
    <property type="match status" value="1"/>
</dbReference>
<keyword evidence="8 9" id="KW-0472">Membrane</keyword>
<name>A0A1E4RQT1_9ASCO</name>
<dbReference type="Gene3D" id="3.40.50.300">
    <property type="entry name" value="P-loop containing nucleotide triphosphate hydrolases"/>
    <property type="match status" value="2"/>
</dbReference>
<keyword evidence="5" id="KW-0547">Nucleotide-binding</keyword>
<dbReference type="InterPro" id="IPR017871">
    <property type="entry name" value="ABC_transporter-like_CS"/>
</dbReference>
<sequence length="1546" mass="173993">MLNFQQILQPDRLVAFAPVNDCNADWSSPLYDNRGNSLNPCFISFVNILISGVLGFFALVQIFQVLFANHYGPFPIKYSFGSILKVKSVGIYQLLKFNNLVIQSILYLVLILIDFSSFNLRFYSLAVSALVNVLILFPLHLLEPTRSVVGHASLLLYWSFSVFFCLVVLIQDYFGAHKIYIPRSTTSGIAFAHTIEIGLLLNSTLIWVLEYFLYSPSIELTEYFDLNEWDPKTVRDVFSEFALTWMTPTIMKAYEQNDLTFEELPQLDINLRADVVVPRINKIWEKQVAKSKLKAKKTGKEPHASLYWTLLKANSLQVLIGIFWSLLKIVTSYGQPLLLKRLILFFSEYNTSDVEKPPLVLGYFITVCLFLFSVVRFISFNRYYLTMFAVGFKCQSFLSSSVYAKSLKLSPEARKGKSTGDIVNHLSVDVPEISYGPEITTELLVKPIELILCLTALYSVVGNALWGGFFVSIIMIPISSFVSNYVTEFYNIQMQIKDERTSLTSEILTSMKSVKLYSWEKPMLARLSEIRNGRELVNAKKIGILNAVALFLWSSIPFFISCASFIIFAYYSGVTMTPAVVFPALGLFNSLNEPLLILPDLYSNFVEANVSLKRLRKFLLCDELDTDYIKKSYDPLKLNDTSVKLEKCSFVWNREEKSKKALENIDFVAKKGQLTCIVGRVGAGKSALVKAILGEVPFDSTSSGLNFKFEVNGTKAYCSQNPWILNASIKENILFGNRYDKAFYQKTVEACQLLPDFDIFADGDRTVVGENGISLSGGQKARISIARAVYSRSDVYLLDDILSAVDSHVGKALIEQVLGSNGLLATKTIILATNSVSVLHSASNIYYIEDGKIVESGCFDDVIAKQGHLTKLIQEFGQIEKASEVEEAKNGNHSEDTSIEEFHPDEEGHELERMQTHTTIGAASLVSFGHNYRDDDEDEDGVVRKMGHSEEKSAKGGIKLAVYLEYFKACNYSSLIFYLVMYGSNVGLGVLSTYILKNWSERNASADKTLDPTFYLVIYSFAGITGCACSLFGSVVVWSYSSIRSARYFHDKMAQTVLRSPMSFFETTPIGRILNRFSEDINVIDGSIVWTILGFTDFLLHALSLFVIIVYNLPFMALVLIVLSFWYNSYRTCFIPASRILKRIRSVKKSPVFSHLQESVNGVETLRAYQQEDRFIFMNKKNVDSVTSADNTMISANRWLSMRLQYISSMIICLSSVMIMSSLSYGTPLSPGLVGFIMSYVLEITGSLNAIVRFWADIESKSVALERVVEYCNLKSEAEMIIENNRPVASWPSDGSIEFKNYSTRYRENLSPVLKNISLNIKPSEKIGIVGRTGAGKSSLTLALFRIIEPIEGNIDIDSINTSNIGLYDLRYHLNIIPQEAHAFEGTIRQNLDPFDDHTDEELWKVLELAHLKNYVENMSSGEDDKEAVGLKAKVLESGSNLSSGQRQLLCLARALLKKTRVLILDEATAAVDVQTDKIIQQTIKDEFSDRTIISIAHRIDTVMHSDRILVLDKGEIKEFDSPKKLLENKDSIFYSLCREGGYLDS</sequence>
<dbReference type="InterPro" id="IPR050173">
    <property type="entry name" value="ABC_transporter_C-like"/>
</dbReference>
<feature type="transmembrane region" description="Helical" evidence="9">
    <location>
        <begin position="1016"/>
        <end position="1040"/>
    </location>
</feature>
<feature type="domain" description="ABC transmembrane type-1" evidence="11">
    <location>
        <begin position="976"/>
        <end position="1260"/>
    </location>
</feature>
<dbReference type="SUPFAM" id="SSF90123">
    <property type="entry name" value="ABC transporter transmembrane region"/>
    <property type="match status" value="2"/>
</dbReference>
<dbReference type="STRING" id="984485.A0A1E4RQT1"/>
<dbReference type="CDD" id="cd03244">
    <property type="entry name" value="ABCC_MRP_domain2"/>
    <property type="match status" value="1"/>
</dbReference>
<evidence type="ECO:0000256" key="5">
    <source>
        <dbReference type="ARBA" id="ARBA00022741"/>
    </source>
</evidence>
<evidence type="ECO:0000313" key="12">
    <source>
        <dbReference type="EMBL" id="ODV69425.1"/>
    </source>
</evidence>
<comment type="subcellular location">
    <subcellularLocation>
        <location evidence="1">Vacuole membrane</location>
        <topology evidence="1">Multi-pass membrane protein</topology>
    </subcellularLocation>
</comment>
<dbReference type="FunFam" id="1.20.1560.10:FF:000006">
    <property type="entry name" value="ATP-binding cassette, sub-family C (CFTR/MRP), member 9"/>
    <property type="match status" value="1"/>
</dbReference>
<dbReference type="GeneID" id="30993998"/>
<gene>
    <name evidence="12" type="ORF">HYPBUDRAFT_131260</name>
</gene>
<evidence type="ECO:0000256" key="9">
    <source>
        <dbReference type="SAM" id="Phobius"/>
    </source>
</evidence>
<evidence type="ECO:0000313" key="13">
    <source>
        <dbReference type="Proteomes" id="UP000095085"/>
    </source>
</evidence>
<dbReference type="OrthoDB" id="6500128at2759"/>
<evidence type="ECO:0000256" key="2">
    <source>
        <dbReference type="ARBA" id="ARBA00022448"/>
    </source>
</evidence>
<evidence type="ECO:0000256" key="6">
    <source>
        <dbReference type="ARBA" id="ARBA00022840"/>
    </source>
</evidence>
<feature type="transmembrane region" description="Helical" evidence="9">
    <location>
        <begin position="316"/>
        <end position="339"/>
    </location>
</feature>
<feature type="transmembrane region" description="Helical" evidence="9">
    <location>
        <begin position="122"/>
        <end position="142"/>
    </location>
</feature>
<feature type="transmembrane region" description="Helical" evidence="9">
    <location>
        <begin position="188"/>
        <end position="209"/>
    </location>
</feature>
<keyword evidence="7 9" id="KW-1133">Transmembrane helix</keyword>
<keyword evidence="3 9" id="KW-0812">Transmembrane</keyword>
<evidence type="ECO:0000256" key="8">
    <source>
        <dbReference type="ARBA" id="ARBA00023136"/>
    </source>
</evidence>
<dbReference type="InterPro" id="IPR044726">
    <property type="entry name" value="ABCC_6TM_D2"/>
</dbReference>
<dbReference type="PROSITE" id="PS50893">
    <property type="entry name" value="ABC_TRANSPORTER_2"/>
    <property type="match status" value="2"/>
</dbReference>
<keyword evidence="6" id="KW-0067">ATP-binding</keyword>
<dbReference type="PANTHER" id="PTHR24223:SF443">
    <property type="entry name" value="MULTIDRUG-RESISTANCE LIKE PROTEIN 1, ISOFORM I"/>
    <property type="match status" value="1"/>
</dbReference>
<proteinExistence type="predicted"/>
<feature type="transmembrane region" description="Helical" evidence="9">
    <location>
        <begin position="154"/>
        <end position="176"/>
    </location>
</feature>
<dbReference type="InterPro" id="IPR027417">
    <property type="entry name" value="P-loop_NTPase"/>
</dbReference>
<dbReference type="GO" id="GO:0140359">
    <property type="term" value="F:ABC-type transporter activity"/>
    <property type="evidence" value="ECO:0007669"/>
    <property type="project" value="InterPro"/>
</dbReference>
<dbReference type="PROSITE" id="PS50929">
    <property type="entry name" value="ABC_TM1F"/>
    <property type="match status" value="2"/>
</dbReference>
<dbReference type="Gene3D" id="1.20.1560.10">
    <property type="entry name" value="ABC transporter type 1, transmembrane domain"/>
    <property type="match status" value="2"/>
</dbReference>
<dbReference type="FunFam" id="3.40.50.300:FF:000997">
    <property type="entry name" value="Multidrug resistance-associated protein 1"/>
    <property type="match status" value="1"/>
</dbReference>
<evidence type="ECO:0000256" key="3">
    <source>
        <dbReference type="ARBA" id="ARBA00022692"/>
    </source>
</evidence>
<keyword evidence="13" id="KW-1185">Reference proteome</keyword>
<dbReference type="GO" id="GO:0005524">
    <property type="term" value="F:ATP binding"/>
    <property type="evidence" value="ECO:0007669"/>
    <property type="project" value="UniProtKB-KW"/>
</dbReference>
<evidence type="ECO:0000256" key="7">
    <source>
        <dbReference type="ARBA" id="ARBA00022989"/>
    </source>
</evidence>
<feature type="transmembrane region" description="Helical" evidence="9">
    <location>
        <begin position="1206"/>
        <end position="1226"/>
    </location>
</feature>
<dbReference type="CDD" id="cd18579">
    <property type="entry name" value="ABC_6TM_ABCC_D1"/>
    <property type="match status" value="1"/>
</dbReference>
<dbReference type="GO" id="GO:0000329">
    <property type="term" value="C:fungal-type vacuole membrane"/>
    <property type="evidence" value="ECO:0007669"/>
    <property type="project" value="UniProtKB-ARBA"/>
</dbReference>
<dbReference type="InterPro" id="IPR044746">
    <property type="entry name" value="ABCC_6TM_D1"/>
</dbReference>
<dbReference type="InterPro" id="IPR011527">
    <property type="entry name" value="ABC1_TM_dom"/>
</dbReference>
<reference evidence="13" key="1">
    <citation type="submission" date="2016-05" db="EMBL/GenBank/DDBJ databases">
        <title>Comparative genomics of biotechnologically important yeasts.</title>
        <authorList>
            <consortium name="DOE Joint Genome Institute"/>
            <person name="Riley R."/>
            <person name="Haridas S."/>
            <person name="Wolfe K.H."/>
            <person name="Lopes M.R."/>
            <person name="Hittinger C.T."/>
            <person name="Goker M."/>
            <person name="Salamov A."/>
            <person name="Wisecaver J."/>
            <person name="Long T.M."/>
            <person name="Aerts A.L."/>
            <person name="Barry K."/>
            <person name="Choi C."/>
            <person name="Clum A."/>
            <person name="Coughlan A.Y."/>
            <person name="Deshpande S."/>
            <person name="Douglass A.P."/>
            <person name="Hanson S.J."/>
            <person name="Klenk H.-P."/>
            <person name="Labutti K."/>
            <person name="Lapidus A."/>
            <person name="Lindquist E."/>
            <person name="Lipzen A."/>
            <person name="Meier-Kolthoff J.P."/>
            <person name="Ohm R.A."/>
            <person name="Otillar R.P."/>
            <person name="Pangilinan J."/>
            <person name="Peng Y."/>
            <person name="Rokas A."/>
            <person name="Rosa C.A."/>
            <person name="Scheuner C."/>
            <person name="Sibirny A.A."/>
            <person name="Slot J.C."/>
            <person name="Stielow J.B."/>
            <person name="Sun H."/>
            <person name="Kurtzman C.P."/>
            <person name="Blackwell M."/>
            <person name="Grigoriev I.V."/>
            <person name="Jeffries T.W."/>
        </authorList>
    </citation>
    <scope>NUCLEOTIDE SEQUENCE [LARGE SCALE GENOMIC DNA]</scope>
    <source>
        <strain evidence="13">NRRL Y-1933</strain>
    </source>
</reference>
<feature type="transmembrane region" description="Helical" evidence="9">
    <location>
        <begin position="1098"/>
        <end position="1127"/>
    </location>
</feature>
<keyword evidence="12" id="KW-0378">Hydrolase</keyword>
<dbReference type="InterPro" id="IPR003439">
    <property type="entry name" value="ABC_transporter-like_ATP-bd"/>
</dbReference>
<dbReference type="Pfam" id="PF00005">
    <property type="entry name" value="ABC_tran"/>
    <property type="match status" value="2"/>
</dbReference>
<dbReference type="CDD" id="cd18580">
    <property type="entry name" value="ABC_6TM_ABCC_D2"/>
    <property type="match status" value="1"/>
</dbReference>
<feature type="transmembrane region" description="Helical" evidence="9">
    <location>
        <begin position="97"/>
        <end position="115"/>
    </location>
</feature>
<feature type="transmembrane region" description="Helical" evidence="9">
    <location>
        <begin position="975"/>
        <end position="996"/>
    </location>
</feature>
<dbReference type="InterPro" id="IPR036640">
    <property type="entry name" value="ABC1_TM_sf"/>
</dbReference>
<accession>A0A1E4RQT1</accession>
<evidence type="ECO:0000259" key="11">
    <source>
        <dbReference type="PROSITE" id="PS50929"/>
    </source>
</evidence>
<keyword evidence="2" id="KW-0813">Transport</keyword>
<dbReference type="SUPFAM" id="SSF52540">
    <property type="entry name" value="P-loop containing nucleoside triphosphate hydrolases"/>
    <property type="match status" value="2"/>
</dbReference>
<dbReference type="FunFam" id="3.40.50.300:FF:000565">
    <property type="entry name" value="ABC bile acid transporter"/>
    <property type="match status" value="1"/>
</dbReference>
<dbReference type="SMART" id="SM00382">
    <property type="entry name" value="AAA"/>
    <property type="match status" value="2"/>
</dbReference>
<dbReference type="Pfam" id="PF00664">
    <property type="entry name" value="ABC_membrane"/>
    <property type="match status" value="2"/>
</dbReference>
<evidence type="ECO:0000259" key="10">
    <source>
        <dbReference type="PROSITE" id="PS50893"/>
    </source>
</evidence>
<feature type="domain" description="ABC transmembrane type-1" evidence="11">
    <location>
        <begin position="319"/>
        <end position="607"/>
    </location>
</feature>
<feature type="transmembrane region" description="Helical" evidence="9">
    <location>
        <begin position="544"/>
        <end position="571"/>
    </location>
</feature>
<dbReference type="GO" id="GO:0016887">
    <property type="term" value="F:ATP hydrolysis activity"/>
    <property type="evidence" value="ECO:0007669"/>
    <property type="project" value="InterPro"/>
</dbReference>
<feature type="transmembrane region" description="Helical" evidence="9">
    <location>
        <begin position="360"/>
        <end position="378"/>
    </location>
</feature>
<dbReference type="RefSeq" id="XP_020078492.1">
    <property type="nucleotide sequence ID" value="XM_020219448.1"/>
</dbReference>
<dbReference type="InterPro" id="IPR003593">
    <property type="entry name" value="AAA+_ATPase"/>
</dbReference>
<feature type="domain" description="ABC transporter" evidence="10">
    <location>
        <begin position="643"/>
        <end position="875"/>
    </location>
</feature>
<feature type="domain" description="ABC transporter" evidence="10">
    <location>
        <begin position="1297"/>
        <end position="1539"/>
    </location>
</feature>
<dbReference type="PROSITE" id="PS00211">
    <property type="entry name" value="ABC_TRANSPORTER_1"/>
    <property type="match status" value="2"/>
</dbReference>
<evidence type="ECO:0000256" key="4">
    <source>
        <dbReference type="ARBA" id="ARBA00022737"/>
    </source>
</evidence>
<feature type="transmembrane region" description="Helical" evidence="9">
    <location>
        <begin position="42"/>
        <end position="67"/>
    </location>
</feature>
<dbReference type="Proteomes" id="UP000095085">
    <property type="component" value="Unassembled WGS sequence"/>
</dbReference>
<dbReference type="CDD" id="cd03250">
    <property type="entry name" value="ABCC_MRP_domain1"/>
    <property type="match status" value="1"/>
</dbReference>
<keyword evidence="4" id="KW-0677">Repeat</keyword>
<dbReference type="EMBL" id="KV454538">
    <property type="protein sequence ID" value="ODV69425.1"/>
    <property type="molecule type" value="Genomic_DNA"/>
</dbReference>
<evidence type="ECO:0000256" key="1">
    <source>
        <dbReference type="ARBA" id="ARBA00004128"/>
    </source>
</evidence>
<protein>
    <submittedName>
        <fullName evidence="12">p-loop containing nucleoside triphosphate hydrolase protein</fullName>
    </submittedName>
</protein>
<feature type="transmembrane region" description="Helical" evidence="9">
    <location>
        <begin position="467"/>
        <end position="487"/>
    </location>
</feature>
<dbReference type="FunFam" id="1.20.1560.10:FF:000013">
    <property type="entry name" value="ABC transporter C family member 2"/>
    <property type="match status" value="1"/>
</dbReference>